<evidence type="ECO:0000256" key="1">
    <source>
        <dbReference type="ARBA" id="ARBA00005125"/>
    </source>
</evidence>
<dbReference type="SUPFAM" id="SSF51735">
    <property type="entry name" value="NAD(P)-binding Rossmann-fold domains"/>
    <property type="match status" value="1"/>
</dbReference>
<evidence type="ECO:0000313" key="4">
    <source>
        <dbReference type="EMBL" id="NVI47343.1"/>
    </source>
</evidence>
<proteinExistence type="inferred from homology"/>
<comment type="pathway">
    <text evidence="1">Bacterial outer membrane biogenesis; LPS O-antigen biosynthesis.</text>
</comment>
<feature type="domain" description="NAD-dependent epimerase/dehydratase" evidence="3">
    <location>
        <begin position="9"/>
        <end position="247"/>
    </location>
</feature>
<dbReference type="RefSeq" id="WP_165124653.1">
    <property type="nucleotide sequence ID" value="NZ_CP088285.1"/>
</dbReference>
<evidence type="ECO:0000256" key="2">
    <source>
        <dbReference type="ARBA" id="ARBA00007637"/>
    </source>
</evidence>
<dbReference type="InterPro" id="IPR036291">
    <property type="entry name" value="NAD(P)-bd_dom_sf"/>
</dbReference>
<evidence type="ECO:0000313" key="6">
    <source>
        <dbReference type="Proteomes" id="UP001432046"/>
    </source>
</evidence>
<keyword evidence="6" id="KW-1185">Reference proteome</keyword>
<evidence type="ECO:0000313" key="5">
    <source>
        <dbReference type="EMBL" id="WXC82783.1"/>
    </source>
</evidence>
<comment type="similarity">
    <text evidence="2">Belongs to the NAD(P)-dependent epimerase/dehydratase family.</text>
</comment>
<dbReference type="Gene3D" id="3.40.50.720">
    <property type="entry name" value="NAD(P)-binding Rossmann-like Domain"/>
    <property type="match status" value="1"/>
</dbReference>
<reference evidence="4" key="1">
    <citation type="submission" date="2020-06" db="EMBL/GenBank/DDBJ databases">
        <title>Whole Genome Sequence of Bradyrhizobium sp. Strain 1S1.</title>
        <authorList>
            <person name="Bromfield E.S.P."/>
            <person name="Cloutier S."/>
        </authorList>
    </citation>
    <scope>NUCLEOTIDE SEQUENCE [LARGE SCALE GENOMIC DNA]</scope>
    <source>
        <strain evidence="4">1S1</strain>
    </source>
</reference>
<evidence type="ECO:0000259" key="3">
    <source>
        <dbReference type="Pfam" id="PF01370"/>
    </source>
</evidence>
<dbReference type="Proteomes" id="UP001432046">
    <property type="component" value="Chromosome"/>
</dbReference>
<dbReference type="Pfam" id="PF01370">
    <property type="entry name" value="Epimerase"/>
    <property type="match status" value="1"/>
</dbReference>
<organism evidence="4">
    <name type="scientific">Bradyrhizobium septentrionale</name>
    <dbReference type="NCBI Taxonomy" id="1404411"/>
    <lineage>
        <taxon>Bacteria</taxon>
        <taxon>Pseudomonadati</taxon>
        <taxon>Pseudomonadota</taxon>
        <taxon>Alphaproteobacteria</taxon>
        <taxon>Hyphomicrobiales</taxon>
        <taxon>Nitrobacteraceae</taxon>
        <taxon>Bradyrhizobium</taxon>
    </lineage>
</organism>
<name>A0A973W4E5_9BRAD</name>
<protein>
    <submittedName>
        <fullName evidence="4">NAD-dependent epimerase/dehydratase family protein</fullName>
    </submittedName>
</protein>
<dbReference type="Gene3D" id="3.90.25.10">
    <property type="entry name" value="UDP-galactose 4-epimerase, domain 1"/>
    <property type="match status" value="1"/>
</dbReference>
<gene>
    <name evidence="4" type="ORF">HAP48_031170</name>
    <name evidence="5" type="ORF">WDK88_14985</name>
</gene>
<dbReference type="EMBL" id="CP147711">
    <property type="protein sequence ID" value="WXC82783.1"/>
    <property type="molecule type" value="Genomic_DNA"/>
</dbReference>
<accession>A0A973W4E5</accession>
<dbReference type="EMBL" id="JAAOLE020000001">
    <property type="protein sequence ID" value="NVI47343.1"/>
    <property type="molecule type" value="Genomic_DNA"/>
</dbReference>
<dbReference type="PANTHER" id="PTHR43000">
    <property type="entry name" value="DTDP-D-GLUCOSE 4,6-DEHYDRATASE-RELATED"/>
    <property type="match status" value="1"/>
</dbReference>
<dbReference type="AlphaFoldDB" id="A0A973W4E5"/>
<sequence>MEINGKKFLVIGGAGLIGSHAVEQLAKHDVGEIVIFDNFARGSLENVERVLSDPRVKIFEAGGDVCQSDILDAAMKGKDGVFHFAALWLLQCHEFPRAAFDTNIRGTFNVLEACVANRIKRLVYSSSASVYGDAVEEPMTEDHPFNNKNFYGATKIAGEAMATAFCHRYGLPAVGLRYMNVYGPRQDYQGAYIAVIMKMLDAIDRGEGPTILGDGSEAFDFVSVLDCARANLCAMSADTVARYYNVGTGERTSLKELAEMLLQLTGSNQPIKYAPRSNATFVRNRVGSTKRAAEEIGFTAEVDLREGLQMLIEWRSKHRAGLERRRAKAGIE</sequence>
<dbReference type="InterPro" id="IPR001509">
    <property type="entry name" value="Epimerase_deHydtase"/>
</dbReference>
<reference evidence="5" key="2">
    <citation type="journal article" date="2021" name="Int. J. Syst. Evol. Microbiol.">
        <title>Bradyrhizobium septentrionale sp. nov. (sv. septentrionale) and Bradyrhizobium quebecense sp. nov. (sv. septentrionale) associated with legumes native to Canada possess rearranged symbiosis genes and numerous insertion sequences.</title>
        <authorList>
            <person name="Bromfield E.S.P."/>
            <person name="Cloutier S."/>
        </authorList>
    </citation>
    <scope>NUCLEOTIDE SEQUENCE</scope>
    <source>
        <strain evidence="5">5S5</strain>
    </source>
</reference>
<reference evidence="5" key="3">
    <citation type="submission" date="2024-03" db="EMBL/GenBank/DDBJ databases">
        <authorList>
            <person name="Bromfield E.S.P."/>
            <person name="Cloutier S."/>
        </authorList>
    </citation>
    <scope>NUCLEOTIDE SEQUENCE</scope>
    <source>
        <strain evidence="5">5S5</strain>
    </source>
</reference>